<protein>
    <submittedName>
        <fullName evidence="2">Uncharacterized protein</fullName>
    </submittedName>
</protein>
<evidence type="ECO:0000313" key="3">
    <source>
        <dbReference type="Proteomes" id="UP000762676"/>
    </source>
</evidence>
<dbReference type="EMBL" id="BMAT01001159">
    <property type="protein sequence ID" value="GFR80853.1"/>
    <property type="molecule type" value="Genomic_DNA"/>
</dbReference>
<name>A0AAV4G7B1_9GAST</name>
<reference evidence="2 3" key="1">
    <citation type="journal article" date="2021" name="Elife">
        <title>Chloroplast acquisition without the gene transfer in kleptoplastic sea slugs, Plakobranchus ocellatus.</title>
        <authorList>
            <person name="Maeda T."/>
            <person name="Takahashi S."/>
            <person name="Yoshida T."/>
            <person name="Shimamura S."/>
            <person name="Takaki Y."/>
            <person name="Nagai Y."/>
            <person name="Toyoda A."/>
            <person name="Suzuki Y."/>
            <person name="Arimoto A."/>
            <person name="Ishii H."/>
            <person name="Satoh N."/>
            <person name="Nishiyama T."/>
            <person name="Hasebe M."/>
            <person name="Maruyama T."/>
            <person name="Minagawa J."/>
            <person name="Obokata J."/>
            <person name="Shigenobu S."/>
        </authorList>
    </citation>
    <scope>NUCLEOTIDE SEQUENCE [LARGE SCALE GENOMIC DNA]</scope>
</reference>
<dbReference type="Proteomes" id="UP000762676">
    <property type="component" value="Unassembled WGS sequence"/>
</dbReference>
<comment type="caution">
    <text evidence="2">The sequence shown here is derived from an EMBL/GenBank/DDBJ whole genome shotgun (WGS) entry which is preliminary data.</text>
</comment>
<accession>A0AAV4G7B1</accession>
<proteinExistence type="predicted"/>
<feature type="compositionally biased region" description="Basic residues" evidence="1">
    <location>
        <begin position="84"/>
        <end position="93"/>
    </location>
</feature>
<dbReference type="AlphaFoldDB" id="A0AAV4G7B1"/>
<organism evidence="2 3">
    <name type="scientific">Elysia marginata</name>
    <dbReference type="NCBI Taxonomy" id="1093978"/>
    <lineage>
        <taxon>Eukaryota</taxon>
        <taxon>Metazoa</taxon>
        <taxon>Spiralia</taxon>
        <taxon>Lophotrochozoa</taxon>
        <taxon>Mollusca</taxon>
        <taxon>Gastropoda</taxon>
        <taxon>Heterobranchia</taxon>
        <taxon>Euthyneura</taxon>
        <taxon>Panpulmonata</taxon>
        <taxon>Sacoglossa</taxon>
        <taxon>Placobranchoidea</taxon>
        <taxon>Plakobranchidae</taxon>
        <taxon>Elysia</taxon>
    </lineage>
</organism>
<keyword evidence="3" id="KW-1185">Reference proteome</keyword>
<evidence type="ECO:0000256" key="1">
    <source>
        <dbReference type="SAM" id="MobiDB-lite"/>
    </source>
</evidence>
<feature type="region of interest" description="Disordered" evidence="1">
    <location>
        <begin position="37"/>
        <end position="93"/>
    </location>
</feature>
<sequence length="93" mass="9852">MADELTGPASQSSALKPTLRMGVIRLYVIVVGAQGPHHSDNVAHSSARPGGTEIPNSPVPRRPCSVTHYRSASCRPLSPLGRAARARQSKTVQ</sequence>
<gene>
    <name evidence="2" type="ORF">ElyMa_000590800</name>
</gene>
<evidence type="ECO:0000313" key="2">
    <source>
        <dbReference type="EMBL" id="GFR80853.1"/>
    </source>
</evidence>